<comment type="similarity">
    <text evidence="1 8">Belongs to the DNA photolyase class-1 family.</text>
</comment>
<dbReference type="PRINTS" id="PR00147">
    <property type="entry name" value="DNAPHOTLYASE"/>
</dbReference>
<feature type="binding site" evidence="6">
    <location>
        <begin position="279"/>
        <end position="286"/>
    </location>
    <ligand>
        <name>FAD</name>
        <dbReference type="ChEBI" id="CHEBI:57692"/>
    </ligand>
</feature>
<evidence type="ECO:0000256" key="8">
    <source>
        <dbReference type="RuleBase" id="RU367151"/>
    </source>
</evidence>
<evidence type="ECO:0000259" key="9">
    <source>
        <dbReference type="PROSITE" id="PS51645"/>
    </source>
</evidence>
<evidence type="ECO:0000256" key="3">
    <source>
        <dbReference type="ARBA" id="ARBA00022630"/>
    </source>
</evidence>
<dbReference type="GO" id="GO:0003677">
    <property type="term" value="F:DNA binding"/>
    <property type="evidence" value="ECO:0007669"/>
    <property type="project" value="TreeGrafter"/>
</dbReference>
<evidence type="ECO:0000256" key="7">
    <source>
        <dbReference type="PIRSR" id="PIRSR602081-2"/>
    </source>
</evidence>
<keyword evidence="5 8" id="KW-0157">Chromophore</keyword>
<dbReference type="Proteomes" id="UP000321400">
    <property type="component" value="Unassembled WGS sequence"/>
</dbReference>
<evidence type="ECO:0000256" key="1">
    <source>
        <dbReference type="ARBA" id="ARBA00005862"/>
    </source>
</evidence>
<dbReference type="Pfam" id="PF00875">
    <property type="entry name" value="DNA_photolyase"/>
    <property type="match status" value="1"/>
</dbReference>
<dbReference type="GO" id="GO:0071949">
    <property type="term" value="F:FAD binding"/>
    <property type="evidence" value="ECO:0007669"/>
    <property type="project" value="TreeGrafter"/>
</dbReference>
<dbReference type="STRING" id="442899.SAMN05720591_10882"/>
<dbReference type="InterPro" id="IPR014133">
    <property type="entry name" value="Cry_DASH"/>
</dbReference>
<feature type="site" description="Electron transfer via tryptophanyl radical" evidence="7">
    <location>
        <position position="363"/>
    </location>
</feature>
<evidence type="ECO:0000313" key="11">
    <source>
        <dbReference type="Proteomes" id="UP000321400"/>
    </source>
</evidence>
<protein>
    <recommendedName>
        <fullName evidence="2 8">Cryptochrome DASH</fullName>
    </recommendedName>
</protein>
<dbReference type="InterPro" id="IPR014729">
    <property type="entry name" value="Rossmann-like_a/b/a_fold"/>
</dbReference>
<evidence type="ECO:0000313" key="10">
    <source>
        <dbReference type="EMBL" id="GEN56572.1"/>
    </source>
</evidence>
<organism evidence="10 11">
    <name type="scientific">Halolactibacillus alkaliphilus</name>
    <dbReference type="NCBI Taxonomy" id="442899"/>
    <lineage>
        <taxon>Bacteria</taxon>
        <taxon>Bacillati</taxon>
        <taxon>Bacillota</taxon>
        <taxon>Bacilli</taxon>
        <taxon>Bacillales</taxon>
        <taxon>Bacillaceae</taxon>
        <taxon>Halolactibacillus</taxon>
    </lineage>
</organism>
<name>A0A511X0U2_9BACI</name>
<comment type="cofactor">
    <cofactor evidence="6 8">
        <name>FAD</name>
        <dbReference type="ChEBI" id="CHEBI:57692"/>
    </cofactor>
    <text evidence="6 8">Binds 1 FAD per subunit.</text>
</comment>
<keyword evidence="4 6" id="KW-0274">FAD</keyword>
<feature type="site" description="Electron transfer via tryptophanyl radical" evidence="7">
    <location>
        <position position="386"/>
    </location>
</feature>
<dbReference type="InterPro" id="IPR036134">
    <property type="entry name" value="Crypto/Photolyase_FAD-like_sf"/>
</dbReference>
<evidence type="ECO:0000256" key="6">
    <source>
        <dbReference type="PIRSR" id="PIRSR602081-1"/>
    </source>
</evidence>
<dbReference type="Gene3D" id="1.25.40.80">
    <property type="match status" value="1"/>
</dbReference>
<dbReference type="InterPro" id="IPR006050">
    <property type="entry name" value="DNA_photolyase_N"/>
</dbReference>
<comment type="function">
    <text evidence="8">May have a photoreceptor function.</text>
</comment>
<dbReference type="InterPro" id="IPR005101">
    <property type="entry name" value="Cryptochr/Photolyase_FAD-bd"/>
</dbReference>
<dbReference type="PANTHER" id="PTHR11455">
    <property type="entry name" value="CRYPTOCHROME"/>
    <property type="match status" value="1"/>
</dbReference>
<dbReference type="PANTHER" id="PTHR11455:SF22">
    <property type="entry name" value="CRYPTOCHROME DASH"/>
    <property type="match status" value="1"/>
</dbReference>
<dbReference type="SUPFAM" id="SSF52425">
    <property type="entry name" value="Cryptochrome/photolyase, N-terminal domain"/>
    <property type="match status" value="1"/>
</dbReference>
<gene>
    <name evidence="10" type="primary">cry</name>
    <name evidence="10" type="ORF">HAL01_10360</name>
</gene>
<comment type="caution">
    <text evidence="10">The sequence shown here is derived from an EMBL/GenBank/DDBJ whole genome shotgun (WGS) entry which is preliminary data.</text>
</comment>
<dbReference type="InterPro" id="IPR002081">
    <property type="entry name" value="Cryptochrome/DNA_photolyase_1"/>
</dbReference>
<reference evidence="10 11" key="1">
    <citation type="submission" date="2019-07" db="EMBL/GenBank/DDBJ databases">
        <title>Whole genome shotgun sequence of Halolactibacillus alkaliphilus NBRC 103919.</title>
        <authorList>
            <person name="Hosoyama A."/>
            <person name="Uohara A."/>
            <person name="Ohji S."/>
            <person name="Ichikawa N."/>
        </authorList>
    </citation>
    <scope>NUCLEOTIDE SEQUENCE [LARGE SCALE GENOMIC DNA]</scope>
    <source>
        <strain evidence="10 11">NBRC 103919</strain>
    </source>
</reference>
<dbReference type="NCBIfam" id="TIGR02765">
    <property type="entry name" value="crypto_DASH"/>
    <property type="match status" value="1"/>
</dbReference>
<comment type="cofactor">
    <cofactor evidence="8">
        <name>(6R)-5,10-methylene-5,6,7,8-tetrahydrofolate</name>
        <dbReference type="ChEBI" id="CHEBI:15636"/>
    </cofactor>
    <text evidence="8">Binds 1 5,10-methenyltetrahydrofolate (MTHF) per subunit.</text>
</comment>
<evidence type="ECO:0000256" key="2">
    <source>
        <dbReference type="ARBA" id="ARBA00017881"/>
    </source>
</evidence>
<keyword evidence="11" id="KW-1185">Reference proteome</keyword>
<dbReference type="GO" id="GO:0003904">
    <property type="term" value="F:deoxyribodipyrimidine photo-lyase activity"/>
    <property type="evidence" value="ECO:0007669"/>
    <property type="project" value="TreeGrafter"/>
</dbReference>
<dbReference type="GO" id="GO:0000719">
    <property type="term" value="P:photoreactive repair"/>
    <property type="evidence" value="ECO:0007669"/>
    <property type="project" value="TreeGrafter"/>
</dbReference>
<feature type="binding site" evidence="6">
    <location>
        <begin position="239"/>
        <end position="243"/>
    </location>
    <ligand>
        <name>FAD</name>
        <dbReference type="ChEBI" id="CHEBI:57692"/>
    </ligand>
</feature>
<sequence>MKAAVVWFRNDLRVHDHEPLLRASQSGLPVVGVYCFDPRSFQTTHFGFPKTGPHRERFLIESIKNLRENMAKIGLSLIVKIGKPEEVIFELSCSIDIEKLYYHEEIGSEEKAVEVNLKSRFLSTAFYSYYGHNLYHIEDLPFEIDALPDVFTNFRKMIENKASVRPMFPTPRDVKSVPIINDGIIPSDNVFNDTQIQSDRVYLGGASEGKKRLKHYFFDTNLISLYKETRNGMLEIDDSSKLSPYLAHGCLSPRFIYWQLKEYEKTHVKNSSTYWLYFELLWRDFFWLVHFKFKNKLFNKGGLYNISIPWSTNKEMIDAWINGQTGYPLIDANMLELKTTGYMSNRGRQNVASFLTKNLGCDWRFGAEWFESCLIDYDVSSNYGNWCYSAGVGNDSRGFRVFNVAKQGKDYDREAKYAKKWLPALKEVPSQYVYDIHKLTALELLEYNVSLGLDYPQPMVDLSASAQRQRKDYEKALDRGGEDEDTVGVW</sequence>
<feature type="site" description="Electron transfer via tryptophanyl radical" evidence="7">
    <location>
        <position position="310"/>
    </location>
</feature>
<accession>A0A511X0U2</accession>
<dbReference type="PROSITE" id="PS51645">
    <property type="entry name" value="PHR_CRY_ALPHA_BETA"/>
    <property type="match status" value="1"/>
</dbReference>
<dbReference type="Gene3D" id="3.40.50.620">
    <property type="entry name" value="HUPs"/>
    <property type="match status" value="1"/>
</dbReference>
<evidence type="ECO:0000256" key="5">
    <source>
        <dbReference type="ARBA" id="ARBA00022991"/>
    </source>
</evidence>
<dbReference type="AlphaFoldDB" id="A0A511X0U2"/>
<dbReference type="Pfam" id="PF03441">
    <property type="entry name" value="FAD_binding_7"/>
    <property type="match status" value="1"/>
</dbReference>
<evidence type="ECO:0000256" key="4">
    <source>
        <dbReference type="ARBA" id="ARBA00022827"/>
    </source>
</evidence>
<dbReference type="SUPFAM" id="SSF48173">
    <property type="entry name" value="Cryptochrome/photolyase FAD-binding domain"/>
    <property type="match status" value="1"/>
</dbReference>
<feature type="binding site" evidence="6">
    <location>
        <begin position="376"/>
        <end position="378"/>
    </location>
    <ligand>
        <name>FAD</name>
        <dbReference type="ChEBI" id="CHEBI:57692"/>
    </ligand>
</feature>
<dbReference type="InterPro" id="IPR036155">
    <property type="entry name" value="Crypto/Photolyase_N_sf"/>
</dbReference>
<feature type="binding site" evidence="6">
    <location>
        <position position="226"/>
    </location>
    <ligand>
        <name>FAD</name>
        <dbReference type="ChEBI" id="CHEBI:57692"/>
    </ligand>
</feature>
<dbReference type="EMBL" id="BJYE01000009">
    <property type="protein sequence ID" value="GEN56572.1"/>
    <property type="molecule type" value="Genomic_DNA"/>
</dbReference>
<dbReference type="RefSeq" id="WP_174787619.1">
    <property type="nucleotide sequence ID" value="NZ_BMLL01000010.1"/>
</dbReference>
<dbReference type="Gene3D" id="1.10.579.10">
    <property type="entry name" value="DNA Cyclobutane Dipyrimidine Photolyase, subunit A, domain 3"/>
    <property type="match status" value="1"/>
</dbReference>
<proteinExistence type="inferred from homology"/>
<feature type="domain" description="Photolyase/cryptochrome alpha/beta" evidence="9">
    <location>
        <begin position="2"/>
        <end position="137"/>
    </location>
</feature>
<keyword evidence="3 6" id="KW-0285">Flavoprotein</keyword>